<protein>
    <submittedName>
        <fullName evidence="2">Uncharacterized protein</fullName>
    </submittedName>
</protein>
<keyword evidence="3" id="KW-1185">Reference proteome</keyword>
<dbReference type="STRING" id="228230.RMCC_4613"/>
<feature type="compositionally biased region" description="Basic and acidic residues" evidence="1">
    <location>
        <begin position="41"/>
        <end position="58"/>
    </location>
</feature>
<dbReference type="AlphaFoldDB" id="A0A100WG41"/>
<sequence>MFQPGVVQVTDGTVIWTAPGGRTYRTTPGGADLFGVFGRADCREPTPPRRVPSRAEHRQRARARNRRLRPVNEAGRRYDFARRRELRRIGDRNHMRRLKRVFKGDAPSISPWCTYVNEPMEPEELPDDWSPPPPRMCDPDEPPF</sequence>
<evidence type="ECO:0000256" key="1">
    <source>
        <dbReference type="SAM" id="MobiDB-lite"/>
    </source>
</evidence>
<name>A0A100WG41_MYCCR</name>
<feature type="compositionally biased region" description="Basic residues" evidence="1">
    <location>
        <begin position="59"/>
        <end position="69"/>
    </location>
</feature>
<dbReference type="EMBL" id="BCSY01000076">
    <property type="protein sequence ID" value="GAS97647.1"/>
    <property type="molecule type" value="Genomic_DNA"/>
</dbReference>
<dbReference type="Proteomes" id="UP000069443">
    <property type="component" value="Unassembled WGS sequence"/>
</dbReference>
<gene>
    <name evidence="2" type="ORF">RMCC_4613</name>
</gene>
<evidence type="ECO:0000313" key="3">
    <source>
        <dbReference type="Proteomes" id="UP000069443"/>
    </source>
</evidence>
<feature type="compositionally biased region" description="Pro residues" evidence="1">
    <location>
        <begin position="129"/>
        <end position="138"/>
    </location>
</feature>
<feature type="region of interest" description="Disordered" evidence="1">
    <location>
        <begin position="41"/>
        <end position="70"/>
    </location>
</feature>
<comment type="caution">
    <text evidence="2">The sequence shown here is derived from an EMBL/GenBank/DDBJ whole genome shotgun (WGS) entry which is preliminary data.</text>
</comment>
<proteinExistence type="predicted"/>
<evidence type="ECO:0000313" key="2">
    <source>
        <dbReference type="EMBL" id="GAS97647.1"/>
    </source>
</evidence>
<feature type="region of interest" description="Disordered" evidence="1">
    <location>
        <begin position="119"/>
        <end position="144"/>
    </location>
</feature>
<reference evidence="3" key="2">
    <citation type="submission" date="2016-02" db="EMBL/GenBank/DDBJ databases">
        <title>Draft genome sequence of five rapidly growing Mycobacterium species.</title>
        <authorList>
            <person name="Katahira K."/>
            <person name="Gotou Y."/>
            <person name="Iida K."/>
            <person name="Ogura Y."/>
            <person name="Hayashi T."/>
        </authorList>
    </citation>
    <scope>NUCLEOTIDE SEQUENCE [LARGE SCALE GENOMIC DNA]</scope>
    <source>
        <strain evidence="3">JCM15298</strain>
    </source>
</reference>
<organism evidence="2 3">
    <name type="scientific">Mycolicibacterium canariasense</name>
    <name type="common">Mycobacterium canariasense</name>
    <dbReference type="NCBI Taxonomy" id="228230"/>
    <lineage>
        <taxon>Bacteria</taxon>
        <taxon>Bacillati</taxon>
        <taxon>Actinomycetota</taxon>
        <taxon>Actinomycetes</taxon>
        <taxon>Mycobacteriales</taxon>
        <taxon>Mycobacteriaceae</taxon>
        <taxon>Mycolicibacterium</taxon>
    </lineage>
</organism>
<reference evidence="3" key="1">
    <citation type="journal article" date="2016" name="Genome Announc.">
        <title>Draft Genome Sequences of Five Rapidly Growing Mycobacterium Species, M. thermoresistibile, M. fortuitum subsp. acetamidolyticum, M. canariasense, M. brisbanense, and M. novocastrense.</title>
        <authorList>
            <person name="Katahira K."/>
            <person name="Ogura Y."/>
            <person name="Gotoh Y."/>
            <person name="Hayashi T."/>
        </authorList>
    </citation>
    <scope>NUCLEOTIDE SEQUENCE [LARGE SCALE GENOMIC DNA]</scope>
    <source>
        <strain evidence="3">JCM15298</strain>
    </source>
</reference>
<accession>A0A100WG41</accession>